<dbReference type="Gene3D" id="3.40.50.300">
    <property type="entry name" value="P-loop containing nucleotide triphosphate hydrolases"/>
    <property type="match status" value="1"/>
</dbReference>
<dbReference type="EMBL" id="CP016634">
    <property type="protein sequence ID" value="ANY88246.1"/>
    <property type="molecule type" value="Genomic_DNA"/>
</dbReference>
<evidence type="ECO:0000313" key="2">
    <source>
        <dbReference type="EMBL" id="ANY88246.1"/>
    </source>
</evidence>
<name>A0A1B2F7X5_PSEPU</name>
<proteinExistence type="predicted"/>
<accession>A0A1B2F7X5</accession>
<evidence type="ECO:0000259" key="1">
    <source>
        <dbReference type="Pfam" id="PF13538"/>
    </source>
</evidence>
<sequence length="189" mass="21279">MIDKGKAIYEMSDMLAQIIPREVGWPVNKAYESGNPSKDGELFLSNTNHVKGLEFPFVICVTSHLSESFNHRNALYMAITRSFLKTYFLVPNGAMNQTLDRIQEGLEKISESGVLRVMPPPAEEQDRIRASVKWHGRLKSFDDLALDILTELGTPESQVARYLSAMKSLLDPDASKVEIHKLARKLTSE</sequence>
<protein>
    <recommendedName>
        <fullName evidence="1">UvrD-like helicase C-terminal domain-containing protein</fullName>
    </recommendedName>
</protein>
<reference evidence="2" key="1">
    <citation type="submission" date="2016-07" db="EMBL/GenBank/DDBJ databases">
        <title>New class B carbapenemase carried by novel plasmid in Pseudomonas putida enviromental strain in eastern Amazonia.</title>
        <authorList>
            <person name="Souza C.O."/>
            <person name="Lima K.V."/>
            <person name="Brasiliense D.M."/>
            <person name="Perez-Chaparro P.J."/>
            <person name="Mamizuka E.M."/>
            <person name="Lima M.O."/>
            <person name="Lima L.N."/>
            <person name="McCulloch J.A."/>
        </authorList>
    </citation>
    <scope>NUCLEOTIDE SEQUENCE [LARGE SCALE GENOMIC DNA]</scope>
    <source>
        <strain evidence="2">IEC33019</strain>
    </source>
</reference>
<dbReference type="RefSeq" id="WP_099593650.1">
    <property type="nucleotide sequence ID" value="NZ_CP016634.1"/>
</dbReference>
<gene>
    <name evidence="2" type="ORF">IEC33019_2702</name>
</gene>
<organism evidence="2">
    <name type="scientific">Pseudomonas putida</name>
    <name type="common">Arthrobacter siderocapsulatus</name>
    <dbReference type="NCBI Taxonomy" id="303"/>
    <lineage>
        <taxon>Bacteria</taxon>
        <taxon>Pseudomonadati</taxon>
        <taxon>Pseudomonadota</taxon>
        <taxon>Gammaproteobacteria</taxon>
        <taxon>Pseudomonadales</taxon>
        <taxon>Pseudomonadaceae</taxon>
        <taxon>Pseudomonas</taxon>
    </lineage>
</organism>
<feature type="domain" description="UvrD-like helicase C-terminal" evidence="1">
    <location>
        <begin position="43"/>
        <end position="87"/>
    </location>
</feature>
<dbReference type="InterPro" id="IPR027785">
    <property type="entry name" value="UvrD-like_helicase_C"/>
</dbReference>
<dbReference type="AlphaFoldDB" id="A0A1B2F7X5"/>
<dbReference type="InterPro" id="IPR027417">
    <property type="entry name" value="P-loop_NTPase"/>
</dbReference>
<dbReference type="Pfam" id="PF13538">
    <property type="entry name" value="UvrD_C_2"/>
    <property type="match status" value="1"/>
</dbReference>